<proteinExistence type="predicted"/>
<dbReference type="Proteomes" id="UP000095023">
    <property type="component" value="Unassembled WGS sequence"/>
</dbReference>
<dbReference type="GO" id="GO:0006888">
    <property type="term" value="P:endoplasmic reticulum to Golgi vesicle-mediated transport"/>
    <property type="evidence" value="ECO:0007669"/>
    <property type="project" value="InterPro"/>
</dbReference>
<dbReference type="InterPro" id="IPR007528">
    <property type="entry name" value="RINT1_Tip20"/>
</dbReference>
<evidence type="ECO:0000313" key="2">
    <source>
        <dbReference type="Proteomes" id="UP000095023"/>
    </source>
</evidence>
<evidence type="ECO:0000313" key="1">
    <source>
        <dbReference type="EMBL" id="ODV92181.1"/>
    </source>
</evidence>
<accession>A0A1E4TK94</accession>
<dbReference type="GO" id="GO:0070939">
    <property type="term" value="C:Dsl1/NZR complex"/>
    <property type="evidence" value="ECO:0007669"/>
    <property type="project" value="InterPro"/>
</dbReference>
<dbReference type="PROSITE" id="PS51386">
    <property type="entry name" value="RINT1_TIP20"/>
    <property type="match status" value="1"/>
</dbReference>
<reference evidence="2" key="1">
    <citation type="submission" date="2016-02" db="EMBL/GenBank/DDBJ databases">
        <title>Comparative genomics of biotechnologically important yeasts.</title>
        <authorList>
            <consortium name="DOE Joint Genome Institute"/>
            <person name="Riley R."/>
            <person name="Haridas S."/>
            <person name="Wolfe K.H."/>
            <person name="Lopes M.R."/>
            <person name="Hittinger C.T."/>
            <person name="Goker M."/>
            <person name="Salamov A."/>
            <person name="Wisecaver J."/>
            <person name="Long T.M."/>
            <person name="Aerts A.L."/>
            <person name="Barry K."/>
            <person name="Choi C."/>
            <person name="Clum A."/>
            <person name="Coughlan A.Y."/>
            <person name="Deshpande S."/>
            <person name="Douglass A.P."/>
            <person name="Hanson S.J."/>
            <person name="Klenk H.-P."/>
            <person name="Labutti K."/>
            <person name="Lapidus A."/>
            <person name="Lindquist E."/>
            <person name="Lipzen A."/>
            <person name="Meier-Kolthoff J.P."/>
            <person name="Ohm R.A."/>
            <person name="Otillar R.P."/>
            <person name="Pangilinan J."/>
            <person name="Peng Y."/>
            <person name="Rokas A."/>
            <person name="Rosa C.A."/>
            <person name="Scheuner C."/>
            <person name="Sibirny A.A."/>
            <person name="Slot J.C."/>
            <person name="Stielow J.B."/>
            <person name="Sun H."/>
            <person name="Kurtzman C.P."/>
            <person name="Blackwell M."/>
            <person name="Jeffries T.W."/>
            <person name="Grigoriev I.V."/>
        </authorList>
    </citation>
    <scope>NUCLEOTIDE SEQUENCE [LARGE SCALE GENOMIC DNA]</scope>
    <source>
        <strain evidence="2">NRRL Y-17796</strain>
    </source>
</reference>
<gene>
    <name evidence="1" type="ORF">CANCADRAFT_30419</name>
</gene>
<keyword evidence="2" id="KW-1185">Reference proteome</keyword>
<sequence length="643" mass="74218">MDLKLLDIDNIEAFEKEAIKLKDKYLNDLKNDELLFEKSASSILSFDQYSTAETIALLLDMLNFAQSNNTIDSYMSQSEFTAFRDCLIKYKSDMHALEIRKYQQFILQAKDNTLNCQTWPPTEELISFKSLLDTTEIPENVLLEAANEFKETYKTVLDKWSRKLNTLLTALKWPSTDIDTKSTEFNDFTKEAIDCISFQFGAASLKNDEPLLPFQTLIGPLRYKFKYHFDSDKPTNRLDKPELYFDYILDSIKVYASFMDNVLSMFFIEALPDVDPLHEFILAWLTVLKPHVTASIPLVSSNPALLNHLVTESVKFDTAMRSEYKLRYRDGQQWITITDFILSNPTVSNTWLGSENDFVRKRYEQILSSAKAFEIELETGDEMDLKPTASARRLVQLLKTSSSHYESLESLELRLKYICNIQLPILKDYAEILVVSVEEFEGMSSRLTRAVHRTGNKNDEISGRKGLTHLCRLFCSAKYMSDYYLEWRDSLFCLKLTTDLDSFLLQGRSTLPSRNESAQLIEKQFSADAQYLFIEDGATVQMTLLDRLCMSSMKLTFRIRKLMTTLLTREARSIVRVLRQYTNEDEEDEGNSLSFSDFKELLSHCKSCLSQSTFFEQMSLLNSAIRREAGTTQSALDEILFSI</sequence>
<dbReference type="PANTHER" id="PTHR13520:SF0">
    <property type="entry name" value="RAD50-INTERACTING PROTEIN 1"/>
    <property type="match status" value="1"/>
</dbReference>
<organism evidence="1 2">
    <name type="scientific">Tortispora caseinolytica NRRL Y-17796</name>
    <dbReference type="NCBI Taxonomy" id="767744"/>
    <lineage>
        <taxon>Eukaryota</taxon>
        <taxon>Fungi</taxon>
        <taxon>Dikarya</taxon>
        <taxon>Ascomycota</taxon>
        <taxon>Saccharomycotina</taxon>
        <taxon>Trigonopsidomycetes</taxon>
        <taxon>Trigonopsidales</taxon>
        <taxon>Trigonopsidaceae</taxon>
        <taxon>Tortispora</taxon>
    </lineage>
</organism>
<dbReference type="OrthoDB" id="407410at2759"/>
<dbReference type="Gene3D" id="1.20.58.1420">
    <property type="entry name" value="Dsl1p vesicle tethering complex, Tip20p subunit, domain B"/>
    <property type="match status" value="1"/>
</dbReference>
<name>A0A1E4TK94_9ASCO</name>
<dbReference type="GO" id="GO:0006890">
    <property type="term" value="P:retrograde vesicle-mediated transport, Golgi to endoplasmic reticulum"/>
    <property type="evidence" value="ECO:0007669"/>
    <property type="project" value="InterPro"/>
</dbReference>
<protein>
    <submittedName>
        <fullName evidence="1">Uncharacterized protein</fullName>
    </submittedName>
</protein>
<dbReference type="PANTHER" id="PTHR13520">
    <property type="entry name" value="RAD50-INTERACTING PROTEIN 1 RINT-1"/>
    <property type="match status" value="1"/>
</dbReference>
<dbReference type="AlphaFoldDB" id="A0A1E4TK94"/>
<dbReference type="EMBL" id="KV453841">
    <property type="protein sequence ID" value="ODV92181.1"/>
    <property type="molecule type" value="Genomic_DNA"/>
</dbReference>
<dbReference type="GO" id="GO:0060628">
    <property type="term" value="P:regulation of ER to Golgi vesicle-mediated transport"/>
    <property type="evidence" value="ECO:0007669"/>
    <property type="project" value="TreeGrafter"/>
</dbReference>
<dbReference type="InterPro" id="IPR042042">
    <property type="entry name" value="Tip20p_domB"/>
</dbReference>
<dbReference type="Pfam" id="PF04437">
    <property type="entry name" value="RINT1_TIP1"/>
    <property type="match status" value="1"/>
</dbReference>